<gene>
    <name evidence="1" type="ORF">rCG_29797</name>
</gene>
<proteinExistence type="predicted"/>
<protein>
    <submittedName>
        <fullName evidence="1">RCG29797</fullName>
    </submittedName>
</protein>
<dbReference type="EMBL" id="CH473964">
    <property type="protein sequence ID" value="EDM02106.1"/>
    <property type="molecule type" value="Genomic_DNA"/>
</dbReference>
<reference evidence="1 2" key="1">
    <citation type="submission" date="2005-09" db="EMBL/GenBank/DDBJ databases">
        <authorList>
            <person name="Mural R.J."/>
            <person name="Li P.W."/>
            <person name="Adams M.D."/>
            <person name="Amanatides P.G."/>
            <person name="Baden-Tillson H."/>
            <person name="Barnstead M."/>
            <person name="Chin S.H."/>
            <person name="Dew I."/>
            <person name="Evans C.A."/>
            <person name="Ferriera S."/>
            <person name="Flanigan M."/>
            <person name="Fosler C."/>
            <person name="Glodek A."/>
            <person name="Gu Z."/>
            <person name="Holt R.A."/>
            <person name="Jennings D."/>
            <person name="Kraft C.L."/>
            <person name="Lu F."/>
            <person name="Nguyen T."/>
            <person name="Nusskern D.R."/>
            <person name="Pfannkoch C.M."/>
            <person name="Sitter C."/>
            <person name="Sutton G.G."/>
            <person name="Venter J.C."/>
            <person name="Wang Z."/>
            <person name="Woodage T."/>
            <person name="Zheng X.H."/>
            <person name="Zhong F."/>
        </authorList>
    </citation>
    <scope>NUCLEOTIDE SEQUENCE [LARGE SCALE GENOMIC DNA]</scope>
    <source>
        <strain>BN</strain>
        <strain evidence="2">Sprague-Dawley</strain>
    </source>
</reference>
<name>A6IL33_RAT</name>
<evidence type="ECO:0000313" key="1">
    <source>
        <dbReference type="EMBL" id="EDM02106.1"/>
    </source>
</evidence>
<sequence>MATFPRKRFHSAGGCTEDHQRPVHELCKGELMRRKTVWPGVPGS</sequence>
<accession>A6IL33</accession>
<organism evidence="1 2">
    <name type="scientific">Rattus norvegicus</name>
    <name type="common">Rat</name>
    <dbReference type="NCBI Taxonomy" id="10116"/>
    <lineage>
        <taxon>Eukaryota</taxon>
        <taxon>Metazoa</taxon>
        <taxon>Chordata</taxon>
        <taxon>Craniata</taxon>
        <taxon>Vertebrata</taxon>
        <taxon>Euteleostomi</taxon>
        <taxon>Mammalia</taxon>
        <taxon>Eutheria</taxon>
        <taxon>Euarchontoglires</taxon>
        <taxon>Glires</taxon>
        <taxon>Rodentia</taxon>
        <taxon>Myomorpha</taxon>
        <taxon>Muroidea</taxon>
        <taxon>Muridae</taxon>
        <taxon>Murinae</taxon>
        <taxon>Rattus</taxon>
    </lineage>
</organism>
<dbReference type="AlphaFoldDB" id="A6IL33"/>
<evidence type="ECO:0000313" key="2">
    <source>
        <dbReference type="Proteomes" id="UP000234681"/>
    </source>
</evidence>
<dbReference type="Proteomes" id="UP000234681">
    <property type="component" value="Chromosome 4"/>
</dbReference>